<evidence type="ECO:0000256" key="1">
    <source>
        <dbReference type="SAM" id="MobiDB-lite"/>
    </source>
</evidence>
<dbReference type="Gene3D" id="2.60.40.10">
    <property type="entry name" value="Immunoglobulins"/>
    <property type="match status" value="2"/>
</dbReference>
<dbReference type="STRING" id="1126833.VN24_03535"/>
<dbReference type="RefSeq" id="WP_045669289.1">
    <property type="nucleotide sequence ID" value="NZ_CP011058.1"/>
</dbReference>
<keyword evidence="5" id="KW-1185">Reference proteome</keyword>
<evidence type="ECO:0000259" key="3">
    <source>
        <dbReference type="PROSITE" id="PS50853"/>
    </source>
</evidence>
<dbReference type="KEGG" id="pbj:VN24_03535"/>
<reference evidence="5" key="2">
    <citation type="submission" date="2015-03" db="EMBL/GenBank/DDBJ databases">
        <title>Genome sequence of Paenibacillus beijingensis strain DSM 24997T.</title>
        <authorList>
            <person name="Kwak Y."/>
            <person name="Shin J.-H."/>
        </authorList>
    </citation>
    <scope>NUCLEOTIDE SEQUENCE [LARGE SCALE GENOMIC DNA]</scope>
    <source>
        <strain evidence="5">DSM 24997</strain>
    </source>
</reference>
<feature type="domain" description="Fibronectin type-III" evidence="3">
    <location>
        <begin position="518"/>
        <end position="622"/>
    </location>
</feature>
<dbReference type="PROSITE" id="PS50853">
    <property type="entry name" value="FN3"/>
    <property type="match status" value="1"/>
</dbReference>
<evidence type="ECO:0000313" key="4">
    <source>
        <dbReference type="EMBL" id="AJY73854.1"/>
    </source>
</evidence>
<feature type="signal peptide" evidence="2">
    <location>
        <begin position="1"/>
        <end position="25"/>
    </location>
</feature>
<dbReference type="InterPro" id="IPR013783">
    <property type="entry name" value="Ig-like_fold"/>
</dbReference>
<dbReference type="Pfam" id="PF25788">
    <property type="entry name" value="Ig_Rha78A_N"/>
    <property type="match status" value="1"/>
</dbReference>
<feature type="region of interest" description="Disordered" evidence="1">
    <location>
        <begin position="623"/>
        <end position="642"/>
    </location>
</feature>
<dbReference type="AlphaFoldDB" id="A0A0D5NEP2"/>
<sequence length="966" mass="106744">MKRKLAFLLLFCFVFQSLSLTVVQARNISDSMKNSVTYKEEDEVVSETVYGNDPQTSKRVAEVTYNRYPVGVLDKAKKLGKTVVREDVERRTANSKHYQLSDGSFIADITMGPQNFLDNTGNWQPINTELIDEADLDMVNIPFSQVSSDVLKKIVLKNKEIRKNIKIDRTKTSYRAPQVPFDVKIPKKFDSGYSIGKGSEKLTFTPIKANTVTAVVYSKAENQNDRDNANTVTADVYSNKAEYHNAWDNTDVQLEVLDIGIKETIILKNNQAPTTFRFHVAGDIKNSKNFELQPAWLVDANGTKRDVSQIIDEADGETFIQLDVDTTDLQFPIYVDPSVITTSTSKDMTCNDYWHSCYDGSSDSFSVGSWSGYYDSSYNSYEGFFQFDLTSIPINSVINNASMELYIFSGYTDNSHTGNVYRVTSAWDETTTQVPSYDSTNSVPTVTGYLGTVLNSVNKPGWWVTNITSIVQQWANGTPNYGVMVRTGALQSAKIIRTHEYTDSAYRPKLTVTYNSPPIVSPTVLSPNGGETIDSTFNIVWNGAVDPDNTQTSLNYHIQLSTNGGGNWIDLVSQTGAGVTQYQYNFSSVSDSTNALIRIRAYDGSLYGPWDQSDAPFTIKHNKAPNAPTSLNPGSTSSSTPTRVVTNPVLKWTFSDPDAGDAQSAYQVQIFNGSTLVKDSGWVTTSLSSYSVPSSLLARNTTYNWKVRTKDKKGAISGYSAAYYIKINNLPIASITSYTDGQQLTDNVLSFTWTYSDTDGQAESNYQILGSQNNWASIGYDSGVKSGSATSFTTPPLASGTWSFKILVKDGIEWSNAAYRNNLKLPNAFEPNDSNTQAFPINYNQTYSSLINSGTDVDFFKYTAPTTGIDKLVLNVPSGLNYDVYIYDSAMALITAGVHGAGLQEKEIFDVTSGRTYYIKIVGVGGNYSTSLAYNFSLSSVTLQFQTTYQYDSNGNIISKTTTIVR</sequence>
<dbReference type="InterPro" id="IPR036116">
    <property type="entry name" value="FN3_sf"/>
</dbReference>
<evidence type="ECO:0000313" key="5">
    <source>
        <dbReference type="Proteomes" id="UP000032633"/>
    </source>
</evidence>
<proteinExistence type="predicted"/>
<dbReference type="PATRIC" id="fig|1126833.4.peg.760"/>
<dbReference type="SUPFAM" id="SSF89260">
    <property type="entry name" value="Collagen-binding domain"/>
    <property type="match status" value="1"/>
</dbReference>
<gene>
    <name evidence="4" type="ORF">VN24_03535</name>
</gene>
<organism evidence="4 5">
    <name type="scientific">Paenibacillus beijingensis</name>
    <dbReference type="NCBI Taxonomy" id="1126833"/>
    <lineage>
        <taxon>Bacteria</taxon>
        <taxon>Bacillati</taxon>
        <taxon>Bacillota</taxon>
        <taxon>Bacilli</taxon>
        <taxon>Bacillales</taxon>
        <taxon>Paenibacillaceae</taxon>
        <taxon>Paenibacillus</taxon>
    </lineage>
</organism>
<dbReference type="SUPFAM" id="SSF49265">
    <property type="entry name" value="Fibronectin type III"/>
    <property type="match status" value="1"/>
</dbReference>
<dbReference type="HOGENOM" id="CLU_306496_0_0_9"/>
<name>A0A0D5NEP2_9BACL</name>
<feature type="compositionally biased region" description="Low complexity" evidence="1">
    <location>
        <begin position="628"/>
        <end position="642"/>
    </location>
</feature>
<accession>A0A0D5NEP2</accession>
<dbReference type="OrthoDB" id="1947745at2"/>
<protein>
    <recommendedName>
        <fullName evidence="3">Fibronectin type-III domain-containing protein</fullName>
    </recommendedName>
</protein>
<keyword evidence="2" id="KW-0732">Signal</keyword>
<evidence type="ECO:0000256" key="2">
    <source>
        <dbReference type="SAM" id="SignalP"/>
    </source>
</evidence>
<dbReference type="Gene3D" id="2.60.120.970">
    <property type="match status" value="1"/>
</dbReference>
<dbReference type="NCBIfam" id="NF033679">
    <property type="entry name" value="DNRLRE_dom"/>
    <property type="match status" value="1"/>
</dbReference>
<dbReference type="Proteomes" id="UP000032633">
    <property type="component" value="Chromosome"/>
</dbReference>
<dbReference type="InterPro" id="IPR003961">
    <property type="entry name" value="FN3_dom"/>
</dbReference>
<reference evidence="4 5" key="1">
    <citation type="journal article" date="2015" name="J. Biotechnol.">
        <title>Complete genome sequence of Paenibacillus beijingensis 7188(T) (=DSM 24997(T)), a novel rhizobacterium from jujube garden soil.</title>
        <authorList>
            <person name="Kwak Y."/>
            <person name="Shin J.H."/>
        </authorList>
    </citation>
    <scope>NUCLEOTIDE SEQUENCE [LARGE SCALE GENOMIC DNA]</scope>
    <source>
        <strain evidence="4 5">DSM 24997</strain>
    </source>
</reference>
<dbReference type="Gene3D" id="2.60.120.380">
    <property type="match status" value="1"/>
</dbReference>
<feature type="chain" id="PRO_5002296517" description="Fibronectin type-III domain-containing protein" evidence="2">
    <location>
        <begin position="26"/>
        <end position="966"/>
    </location>
</feature>
<dbReference type="EMBL" id="CP011058">
    <property type="protein sequence ID" value="AJY73854.1"/>
    <property type="molecule type" value="Genomic_DNA"/>
</dbReference>